<dbReference type="Pfam" id="PF00753">
    <property type="entry name" value="Lactamase_B"/>
    <property type="match status" value="1"/>
</dbReference>
<dbReference type="InterPro" id="IPR036866">
    <property type="entry name" value="RibonucZ/Hydroxyglut_hydro"/>
</dbReference>
<feature type="compositionally biased region" description="Polar residues" evidence="1">
    <location>
        <begin position="335"/>
        <end position="346"/>
    </location>
</feature>
<sequence>METTANHNRDGRKHTFPVAPGVWGLKTIFVNLYFVAEPDGSWVLVDTGVYGAAAKIREAAAELFGPQTRPRAILLTHGHFDHIGAVKELATEWDVPVYAHPLELPYLTGRSSYPPPDPSVGGGGMAYMSFLYPKKPINITSHVELLPEDGSVPGLPDWHWLHTPGHTAGHVSFFRESDRVLLAGDAFITRHGESVMAVMTQKKHVYGPPKYYTTDWAEAFRSVEKLTDLRPAVAATGHGMPMRGPNMLFQLEDLVRNFWTVAVPEHGRYVQAPAITDEAGVVSVPPAVSNPVPKVLLAAGVVALAGAAVLAMRNKNDKRSTERTQGAGRPFSHNRPLSDNPPTTDTNQDEMQEVTNNYP</sequence>
<dbReference type="EMBL" id="JAAGWD010000002">
    <property type="protein sequence ID" value="NEM97087.1"/>
    <property type="molecule type" value="Genomic_DNA"/>
</dbReference>
<dbReference type="InterPro" id="IPR001279">
    <property type="entry name" value="Metallo-B-lactamas"/>
</dbReference>
<dbReference type="PANTHER" id="PTHR42951:SF17">
    <property type="entry name" value="METALLO-BETA-LACTAMASE DOMAIN-CONTAINING PROTEIN"/>
    <property type="match status" value="1"/>
</dbReference>
<evidence type="ECO:0000256" key="1">
    <source>
        <dbReference type="SAM" id="MobiDB-lite"/>
    </source>
</evidence>
<feature type="region of interest" description="Disordered" evidence="1">
    <location>
        <begin position="314"/>
        <end position="359"/>
    </location>
</feature>
<comment type="caution">
    <text evidence="3">The sequence shown here is derived from an EMBL/GenBank/DDBJ whole genome shotgun (WGS) entry which is preliminary data.</text>
</comment>
<dbReference type="AlphaFoldDB" id="A0A6B3LU46"/>
<gene>
    <name evidence="3" type="ORF">GXP69_05205</name>
</gene>
<dbReference type="InterPro" id="IPR050855">
    <property type="entry name" value="NDM-1-like"/>
</dbReference>
<protein>
    <submittedName>
        <fullName evidence="3">MBL fold metallo-hydrolase</fullName>
    </submittedName>
</protein>
<evidence type="ECO:0000313" key="3">
    <source>
        <dbReference type="EMBL" id="NEM97087.1"/>
    </source>
</evidence>
<accession>A0A6B3LU46</accession>
<dbReference type="PANTHER" id="PTHR42951">
    <property type="entry name" value="METALLO-BETA-LACTAMASE DOMAIN-CONTAINING"/>
    <property type="match status" value="1"/>
</dbReference>
<evidence type="ECO:0000313" key="4">
    <source>
        <dbReference type="Proteomes" id="UP000474777"/>
    </source>
</evidence>
<evidence type="ECO:0000259" key="2">
    <source>
        <dbReference type="SMART" id="SM00849"/>
    </source>
</evidence>
<dbReference type="CDD" id="cd07721">
    <property type="entry name" value="yflN-like_MBL-fold"/>
    <property type="match status" value="1"/>
</dbReference>
<feature type="domain" description="Metallo-beta-lactamase" evidence="2">
    <location>
        <begin position="29"/>
        <end position="238"/>
    </location>
</feature>
<reference evidence="3 4" key="1">
    <citation type="submission" date="2020-02" db="EMBL/GenBank/DDBJ databases">
        <authorList>
            <person name="Kim M.K."/>
        </authorList>
    </citation>
    <scope>NUCLEOTIDE SEQUENCE [LARGE SCALE GENOMIC DNA]</scope>
    <source>
        <strain evidence="3 4">BT327</strain>
    </source>
</reference>
<dbReference type="Proteomes" id="UP000474777">
    <property type="component" value="Unassembled WGS sequence"/>
</dbReference>
<keyword evidence="4" id="KW-1185">Reference proteome</keyword>
<keyword evidence="3" id="KW-0378">Hydrolase</keyword>
<organism evidence="3 4">
    <name type="scientific">Pontibacter burrus</name>
    <dbReference type="NCBI Taxonomy" id="2704466"/>
    <lineage>
        <taxon>Bacteria</taxon>
        <taxon>Pseudomonadati</taxon>
        <taxon>Bacteroidota</taxon>
        <taxon>Cytophagia</taxon>
        <taxon>Cytophagales</taxon>
        <taxon>Hymenobacteraceae</taxon>
        <taxon>Pontibacter</taxon>
    </lineage>
</organism>
<dbReference type="SUPFAM" id="SSF56281">
    <property type="entry name" value="Metallo-hydrolase/oxidoreductase"/>
    <property type="match status" value="1"/>
</dbReference>
<dbReference type="GO" id="GO:0016787">
    <property type="term" value="F:hydrolase activity"/>
    <property type="evidence" value="ECO:0007669"/>
    <property type="project" value="UniProtKB-KW"/>
</dbReference>
<proteinExistence type="predicted"/>
<dbReference type="RefSeq" id="WP_163913154.1">
    <property type="nucleotide sequence ID" value="NZ_JAAGWD010000002.1"/>
</dbReference>
<dbReference type="SMART" id="SM00849">
    <property type="entry name" value="Lactamase_B"/>
    <property type="match status" value="1"/>
</dbReference>
<name>A0A6B3LU46_9BACT</name>
<dbReference type="Gene3D" id="3.60.15.10">
    <property type="entry name" value="Ribonuclease Z/Hydroxyacylglutathione hydrolase-like"/>
    <property type="match status" value="1"/>
</dbReference>